<dbReference type="GO" id="GO:0008076">
    <property type="term" value="C:voltage-gated potassium channel complex"/>
    <property type="evidence" value="ECO:0007669"/>
    <property type="project" value="InterPro"/>
</dbReference>
<keyword evidence="7" id="KW-0407">Ion channel</keyword>
<feature type="transmembrane region" description="Helical" evidence="9">
    <location>
        <begin position="187"/>
        <end position="209"/>
    </location>
</feature>
<evidence type="ECO:0000256" key="2">
    <source>
        <dbReference type="ARBA" id="ARBA00022448"/>
    </source>
</evidence>
<dbReference type="InterPro" id="IPR013099">
    <property type="entry name" value="K_chnl_dom"/>
</dbReference>
<keyword evidence="6 9" id="KW-0472">Membrane</keyword>
<evidence type="ECO:0000256" key="5">
    <source>
        <dbReference type="ARBA" id="ARBA00023065"/>
    </source>
</evidence>
<dbReference type="GO" id="GO:0001508">
    <property type="term" value="P:action potential"/>
    <property type="evidence" value="ECO:0007669"/>
    <property type="project" value="TreeGrafter"/>
</dbReference>
<accession>E5YA63</accession>
<dbReference type="GO" id="GO:0005249">
    <property type="term" value="F:voltage-gated potassium channel activity"/>
    <property type="evidence" value="ECO:0007669"/>
    <property type="project" value="InterPro"/>
</dbReference>
<dbReference type="eggNOG" id="ENOG50302MR">
    <property type="taxonomic scope" value="Bacteria"/>
</dbReference>
<keyword evidence="2" id="KW-0813">Transport</keyword>
<proteinExistence type="predicted"/>
<sequence>MPLGLWTPPFPFSSRSNQAGRNLFYTCFIFTADLRIFPYTAAHFSPKNGSTPAQSSNEGSPPMPEHPHHIRSEAYKYRFDLLFASLLCTIVVNIFFPEDIYDGIAQTIYLPIQLIAGITLFDIRRKGYLLTLLLFLGGLLIVGRLLDSFTPLNLREYLVFAYVVFFGWVTLELFRQIYTAPLVDRESVLAALCGLLLIGYCGFFVFVAVEFHQPGSFSGLTPGGQGFRDLFYFSYVTILTIGYGDITPHTWVAKNATVLVALIAYMYSLVIVAMIVNQFAENRKLKQQEKARLSGSAQARRREAPPSGEND</sequence>
<feature type="domain" description="Potassium channel" evidence="10">
    <location>
        <begin position="224"/>
        <end position="279"/>
    </location>
</feature>
<feature type="transmembrane region" description="Helical" evidence="9">
    <location>
        <begin position="128"/>
        <end position="146"/>
    </location>
</feature>
<dbReference type="HOGENOM" id="CLU_089632_0_0_7"/>
<dbReference type="Pfam" id="PF07885">
    <property type="entry name" value="Ion_trans_2"/>
    <property type="match status" value="1"/>
</dbReference>
<dbReference type="PANTHER" id="PTHR11537">
    <property type="entry name" value="VOLTAGE-GATED POTASSIUM CHANNEL"/>
    <property type="match status" value="1"/>
</dbReference>
<reference evidence="11 12" key="1">
    <citation type="submission" date="2010-10" db="EMBL/GenBank/DDBJ databases">
        <authorList>
            <consortium name="The Broad Institute Genome Sequencing Platform"/>
            <person name="Ward D."/>
            <person name="Earl A."/>
            <person name="Feldgarden M."/>
            <person name="Young S.K."/>
            <person name="Gargeya S."/>
            <person name="Zeng Q."/>
            <person name="Alvarado L."/>
            <person name="Berlin A."/>
            <person name="Bochicchio J."/>
            <person name="Chapman S.B."/>
            <person name="Chen Z."/>
            <person name="Freedman E."/>
            <person name="Gellesch M."/>
            <person name="Goldberg J."/>
            <person name="Griggs A."/>
            <person name="Gujja S."/>
            <person name="Heilman E."/>
            <person name="Heiman D."/>
            <person name="Howarth C."/>
            <person name="Mehta T."/>
            <person name="Neiman D."/>
            <person name="Pearson M."/>
            <person name="Roberts A."/>
            <person name="Saif S."/>
            <person name="Shea T."/>
            <person name="Shenoy N."/>
            <person name="Sisk P."/>
            <person name="Stolte C."/>
            <person name="Sykes S."/>
            <person name="White J."/>
            <person name="Yandava C."/>
            <person name="Allen-Vercoe E."/>
            <person name="Sibley C."/>
            <person name="Ambrose C.E."/>
            <person name="Strauss J."/>
            <person name="Daigneault M."/>
            <person name="Haas B."/>
            <person name="Nusbaum C."/>
            <person name="Birren B."/>
        </authorList>
    </citation>
    <scope>NUCLEOTIDE SEQUENCE [LARGE SCALE GENOMIC DNA]</scope>
    <source>
        <strain evidence="11 12">3_1_6</strain>
    </source>
</reference>
<evidence type="ECO:0000256" key="4">
    <source>
        <dbReference type="ARBA" id="ARBA00022989"/>
    </source>
</evidence>
<feature type="transmembrane region" description="Helical" evidence="9">
    <location>
        <begin position="258"/>
        <end position="280"/>
    </location>
</feature>
<evidence type="ECO:0000256" key="1">
    <source>
        <dbReference type="ARBA" id="ARBA00004141"/>
    </source>
</evidence>
<dbReference type="STRING" id="563192.HMPREF0179_03081"/>
<evidence type="ECO:0000313" key="11">
    <source>
        <dbReference type="EMBL" id="EFV43064.2"/>
    </source>
</evidence>
<evidence type="ECO:0000256" key="9">
    <source>
        <dbReference type="SAM" id="Phobius"/>
    </source>
</evidence>
<dbReference type="EMBL" id="ADCP02000001">
    <property type="protein sequence ID" value="EFV43064.2"/>
    <property type="molecule type" value="Genomic_DNA"/>
</dbReference>
<protein>
    <recommendedName>
        <fullName evidence="10">Potassium channel domain-containing protein</fullName>
    </recommendedName>
</protein>
<dbReference type="PANTHER" id="PTHR11537:SF254">
    <property type="entry name" value="POTASSIUM VOLTAGE-GATED CHANNEL PROTEIN SHAB"/>
    <property type="match status" value="1"/>
</dbReference>
<keyword evidence="3 9" id="KW-0812">Transmembrane</keyword>
<dbReference type="Proteomes" id="UP000006034">
    <property type="component" value="Unassembled WGS sequence"/>
</dbReference>
<reference evidence="11 12" key="2">
    <citation type="submission" date="2013-04" db="EMBL/GenBank/DDBJ databases">
        <title>The Genome Sequence of Bilophila wadsworthia 3_1_6.</title>
        <authorList>
            <consortium name="The Broad Institute Genomics Platform"/>
            <person name="Earl A."/>
            <person name="Ward D."/>
            <person name="Feldgarden M."/>
            <person name="Gevers D."/>
            <person name="Sibley C."/>
            <person name="Strauss J."/>
            <person name="Allen-Vercoe E."/>
            <person name="Walker B."/>
            <person name="Young S."/>
            <person name="Zeng Q."/>
            <person name="Gargeya S."/>
            <person name="Fitzgerald M."/>
            <person name="Haas B."/>
            <person name="Abouelleil A."/>
            <person name="Allen A.W."/>
            <person name="Alvarado L."/>
            <person name="Arachchi H.M."/>
            <person name="Berlin A.M."/>
            <person name="Chapman S.B."/>
            <person name="Gainer-Dewar J."/>
            <person name="Goldberg J."/>
            <person name="Griggs A."/>
            <person name="Gujja S."/>
            <person name="Hansen M."/>
            <person name="Howarth C."/>
            <person name="Imamovic A."/>
            <person name="Ireland A."/>
            <person name="Larimer J."/>
            <person name="McCowan C."/>
            <person name="Murphy C."/>
            <person name="Pearson M."/>
            <person name="Poon T.W."/>
            <person name="Priest M."/>
            <person name="Roberts A."/>
            <person name="Saif S."/>
            <person name="Shea T."/>
            <person name="Sisk P."/>
            <person name="Sykes S."/>
            <person name="Wortman J."/>
            <person name="Nusbaum C."/>
            <person name="Birren B."/>
        </authorList>
    </citation>
    <scope>NUCLEOTIDE SEQUENCE [LARGE SCALE GENOMIC DNA]</scope>
    <source>
        <strain evidence="11 12">3_1_6</strain>
    </source>
</reference>
<evidence type="ECO:0000256" key="3">
    <source>
        <dbReference type="ARBA" id="ARBA00022692"/>
    </source>
</evidence>
<gene>
    <name evidence="11" type="ORF">HMPREF0179_03081</name>
</gene>
<dbReference type="SUPFAM" id="SSF81324">
    <property type="entry name" value="Voltage-gated potassium channels"/>
    <property type="match status" value="1"/>
</dbReference>
<organism evidence="11 12">
    <name type="scientific">Bilophila wadsworthia (strain 3_1_6)</name>
    <dbReference type="NCBI Taxonomy" id="563192"/>
    <lineage>
        <taxon>Bacteria</taxon>
        <taxon>Pseudomonadati</taxon>
        <taxon>Thermodesulfobacteriota</taxon>
        <taxon>Desulfovibrionia</taxon>
        <taxon>Desulfovibrionales</taxon>
        <taxon>Desulfovibrionaceae</taxon>
        <taxon>Bilophila</taxon>
    </lineage>
</organism>
<comment type="subcellular location">
    <subcellularLocation>
        <location evidence="1">Membrane</location>
        <topology evidence="1">Multi-pass membrane protein</topology>
    </subcellularLocation>
</comment>
<dbReference type="InterPro" id="IPR028325">
    <property type="entry name" value="VG_K_chnl"/>
</dbReference>
<comment type="caution">
    <text evidence="11">The sequence shown here is derived from an EMBL/GenBank/DDBJ whole genome shotgun (WGS) entry which is preliminary data.</text>
</comment>
<keyword evidence="4 9" id="KW-1133">Transmembrane helix</keyword>
<evidence type="ECO:0000259" key="10">
    <source>
        <dbReference type="Pfam" id="PF07885"/>
    </source>
</evidence>
<feature type="transmembrane region" description="Helical" evidence="9">
    <location>
        <begin position="229"/>
        <end position="246"/>
    </location>
</feature>
<keyword evidence="5" id="KW-0406">Ion transport</keyword>
<evidence type="ECO:0000256" key="6">
    <source>
        <dbReference type="ARBA" id="ARBA00023136"/>
    </source>
</evidence>
<keyword evidence="12" id="KW-1185">Reference proteome</keyword>
<evidence type="ECO:0000256" key="7">
    <source>
        <dbReference type="ARBA" id="ARBA00023303"/>
    </source>
</evidence>
<dbReference type="Gene3D" id="1.10.287.70">
    <property type="match status" value="1"/>
</dbReference>
<dbReference type="AlphaFoldDB" id="E5YA63"/>
<name>E5YA63_BILW3</name>
<feature type="region of interest" description="Disordered" evidence="8">
    <location>
        <begin position="290"/>
        <end position="311"/>
    </location>
</feature>
<feature type="transmembrane region" description="Helical" evidence="9">
    <location>
        <begin position="158"/>
        <end position="175"/>
    </location>
</feature>
<evidence type="ECO:0000256" key="8">
    <source>
        <dbReference type="SAM" id="MobiDB-lite"/>
    </source>
</evidence>
<evidence type="ECO:0000313" key="12">
    <source>
        <dbReference type="Proteomes" id="UP000006034"/>
    </source>
</evidence>